<evidence type="ECO:0000256" key="1">
    <source>
        <dbReference type="SAM" id="MobiDB-lite"/>
    </source>
</evidence>
<sequence length="485" mass="52821">MGKVEEEQSLSSTEIAEISEENVVNHCQIPKFVRLKCVIVLLFGFAVLLSGIFWLPPFLRYGDKGDLDPTQAYDVVASFKLRKPVSLIQENIPELERDVLDEIGIPNSTVLVTSLKPMAGSNSTSVVFAVVPYNKHSSITSAALSLLRDSFVSLIIHQSSLHVNETLFGDPFSFEVLKFKDGITVIPQQSGFLLQKAQIYFNFTLNFSIYEIQENFIELTNQLRSELHLTSHENLYVSMMNSEGSTVAPPTTIQASVLPAVGNLPPPKSRLKQLAQTIDKGSSRNLGLNNTVFGRVKSVHLSSILEHSLNSGGSSGQSWSPSPAPLPHPHHHHHRHHHHHHHSKSPQHVDMAPAPVPHSSYPAKPPSGCRSGSMPKAQGHHPHLAPHIAPVVSPVHPHPHPHLHPSAAPNPYVDSPAPTPGLLPTFPPLPAVVFAHSQPPSMSMEDVEPPNAAPSVSPLPSSSSAGILHPFPRTLLLLLLPIIEL</sequence>
<dbReference type="Pfam" id="PF23041">
    <property type="entry name" value="DUF7036"/>
    <property type="match status" value="2"/>
</dbReference>
<accession>A0A9Q0KX57</accession>
<feature type="domain" description="DUF7036" evidence="3">
    <location>
        <begin position="202"/>
        <end position="294"/>
    </location>
</feature>
<feature type="compositionally biased region" description="Low complexity" evidence="1">
    <location>
        <begin position="308"/>
        <end position="321"/>
    </location>
</feature>
<feature type="domain" description="DUF7036" evidence="3">
    <location>
        <begin position="78"/>
        <end position="169"/>
    </location>
</feature>
<feature type="region of interest" description="Disordered" evidence="1">
    <location>
        <begin position="440"/>
        <end position="464"/>
    </location>
</feature>
<proteinExistence type="predicted"/>
<dbReference type="Proteomes" id="UP001141806">
    <property type="component" value="Unassembled WGS sequence"/>
</dbReference>
<reference evidence="4" key="1">
    <citation type="journal article" date="2023" name="Plant J.">
        <title>The genome of the king protea, Protea cynaroides.</title>
        <authorList>
            <person name="Chang J."/>
            <person name="Duong T.A."/>
            <person name="Schoeman C."/>
            <person name="Ma X."/>
            <person name="Roodt D."/>
            <person name="Barker N."/>
            <person name="Li Z."/>
            <person name="Van de Peer Y."/>
            <person name="Mizrachi E."/>
        </authorList>
    </citation>
    <scope>NUCLEOTIDE SEQUENCE</scope>
    <source>
        <tissue evidence="4">Young leaves</tissue>
    </source>
</reference>
<dbReference type="OrthoDB" id="687571at2759"/>
<evidence type="ECO:0000259" key="3">
    <source>
        <dbReference type="Pfam" id="PF23041"/>
    </source>
</evidence>
<feature type="compositionally biased region" description="Low complexity" evidence="1">
    <location>
        <begin position="449"/>
        <end position="464"/>
    </location>
</feature>
<evidence type="ECO:0000313" key="5">
    <source>
        <dbReference type="Proteomes" id="UP001141806"/>
    </source>
</evidence>
<dbReference type="PANTHER" id="PTHR33826:SF2">
    <property type="entry name" value="HYDROXYPROLINE-RICH GLYCOPROTEIN FAMILY PROTEIN"/>
    <property type="match status" value="1"/>
</dbReference>
<evidence type="ECO:0000256" key="2">
    <source>
        <dbReference type="SAM" id="Phobius"/>
    </source>
</evidence>
<keyword evidence="2" id="KW-0812">Transmembrane</keyword>
<dbReference type="AlphaFoldDB" id="A0A9Q0KX57"/>
<feature type="transmembrane region" description="Helical" evidence="2">
    <location>
        <begin position="38"/>
        <end position="59"/>
    </location>
</feature>
<dbReference type="EMBL" id="JAMYWD010000002">
    <property type="protein sequence ID" value="KAJ4978001.1"/>
    <property type="molecule type" value="Genomic_DNA"/>
</dbReference>
<protein>
    <recommendedName>
        <fullName evidence="3">DUF7036 domain-containing protein</fullName>
    </recommendedName>
</protein>
<gene>
    <name evidence="4" type="ORF">NE237_008781</name>
</gene>
<comment type="caution">
    <text evidence="4">The sequence shown here is derived from an EMBL/GenBank/DDBJ whole genome shotgun (WGS) entry which is preliminary data.</text>
</comment>
<evidence type="ECO:0000313" key="4">
    <source>
        <dbReference type="EMBL" id="KAJ4978001.1"/>
    </source>
</evidence>
<keyword evidence="2" id="KW-0472">Membrane</keyword>
<name>A0A9Q0KX57_9MAGN</name>
<organism evidence="4 5">
    <name type="scientific">Protea cynaroides</name>
    <dbReference type="NCBI Taxonomy" id="273540"/>
    <lineage>
        <taxon>Eukaryota</taxon>
        <taxon>Viridiplantae</taxon>
        <taxon>Streptophyta</taxon>
        <taxon>Embryophyta</taxon>
        <taxon>Tracheophyta</taxon>
        <taxon>Spermatophyta</taxon>
        <taxon>Magnoliopsida</taxon>
        <taxon>Proteales</taxon>
        <taxon>Proteaceae</taxon>
        <taxon>Protea</taxon>
    </lineage>
</organism>
<dbReference type="InterPro" id="IPR055464">
    <property type="entry name" value="DUF7036"/>
</dbReference>
<keyword evidence="5" id="KW-1185">Reference proteome</keyword>
<keyword evidence="2" id="KW-1133">Transmembrane helix</keyword>
<dbReference type="PANTHER" id="PTHR33826">
    <property type="entry name" value="F20B24.21"/>
    <property type="match status" value="1"/>
</dbReference>
<feature type="region of interest" description="Disordered" evidence="1">
    <location>
        <begin position="307"/>
        <end position="387"/>
    </location>
</feature>
<feature type="compositionally biased region" description="Basic residues" evidence="1">
    <location>
        <begin position="328"/>
        <end position="345"/>
    </location>
</feature>